<name>A0A0P7VEL2_SCLFO</name>
<proteinExistence type="predicted"/>
<protein>
    <submittedName>
        <fullName evidence="3">Testicular haploid expressed protein-like</fullName>
    </submittedName>
</protein>
<sequence length="247" mass="26685">MAIVFAGEQIGLLAGRAAAEEEGNDNRFRDDTSPVPARPGEAAPPQFPGNQVMDPLVVPLPSQTPPTSYDTLRPSPVWRVSAAALRASPSERVRHLAMPRVPAEGWHPDRPLLATVRKAVLTAVPTPHICQLSQPKKLATLPPQNAHALPAGGPQPARVSSHISILAAPKSLHPEYQADRPVLWSVPTSARRAAPSERVRVLAQPKVTMALCEDRDPYRISRAALRAVASPRVEELSAPLPRKCRPQ</sequence>
<comment type="caution">
    <text evidence="3">The sequence shown here is derived from an EMBL/GenBank/DDBJ whole genome shotgun (WGS) entry which is preliminary data.</text>
</comment>
<organism evidence="3 4">
    <name type="scientific">Scleropages formosus</name>
    <name type="common">Asian bonytongue</name>
    <name type="synonym">Osteoglossum formosum</name>
    <dbReference type="NCBI Taxonomy" id="113540"/>
    <lineage>
        <taxon>Eukaryota</taxon>
        <taxon>Metazoa</taxon>
        <taxon>Chordata</taxon>
        <taxon>Craniata</taxon>
        <taxon>Vertebrata</taxon>
        <taxon>Euteleostomi</taxon>
        <taxon>Actinopterygii</taxon>
        <taxon>Neopterygii</taxon>
        <taxon>Teleostei</taxon>
        <taxon>Osteoglossocephala</taxon>
        <taxon>Osteoglossomorpha</taxon>
        <taxon>Osteoglossiformes</taxon>
        <taxon>Osteoglossidae</taxon>
        <taxon>Scleropages</taxon>
    </lineage>
</organism>
<dbReference type="Pfam" id="PF14912">
    <property type="entry name" value="THEG"/>
    <property type="match status" value="2"/>
</dbReference>
<dbReference type="InterPro" id="IPR006623">
    <property type="entry name" value="THEG"/>
</dbReference>
<dbReference type="SMART" id="SM00705">
    <property type="entry name" value="THEG"/>
    <property type="match status" value="4"/>
</dbReference>
<reference evidence="3 4" key="1">
    <citation type="submission" date="2015-08" db="EMBL/GenBank/DDBJ databases">
        <title>The genome of the Asian arowana (Scleropages formosus).</title>
        <authorList>
            <person name="Tan M.H."/>
            <person name="Gan H.M."/>
            <person name="Croft L.J."/>
            <person name="Austin C.M."/>
        </authorList>
    </citation>
    <scope>NUCLEOTIDE SEQUENCE [LARGE SCALE GENOMIC DNA]</scope>
    <source>
        <strain evidence="3">Aro1</strain>
    </source>
</reference>
<feature type="region of interest" description="Disordered" evidence="2">
    <location>
        <begin position="14"/>
        <end position="73"/>
    </location>
</feature>
<keyword evidence="1" id="KW-0677">Repeat</keyword>
<dbReference type="PANTHER" id="PTHR15901">
    <property type="entry name" value="TESTICULAR HAPLOID EXPRESSED GENE PROTEIN"/>
    <property type="match status" value="1"/>
</dbReference>
<evidence type="ECO:0000313" key="3">
    <source>
        <dbReference type="EMBL" id="KPP73815.1"/>
    </source>
</evidence>
<dbReference type="PANTHER" id="PTHR15901:SF16">
    <property type="entry name" value="TESTICULAR HAPLOID EXPRESSED GENE PROTEIN"/>
    <property type="match status" value="1"/>
</dbReference>
<dbReference type="InterPro" id="IPR042401">
    <property type="entry name" value="SPMAP2-like"/>
</dbReference>
<dbReference type="EMBL" id="JARO02002015">
    <property type="protein sequence ID" value="KPP73815.1"/>
    <property type="molecule type" value="Genomic_DNA"/>
</dbReference>
<dbReference type="AlphaFoldDB" id="A0A0P7VEL2"/>
<gene>
    <name evidence="3" type="ORF">Z043_107077</name>
</gene>
<evidence type="ECO:0000256" key="2">
    <source>
        <dbReference type="SAM" id="MobiDB-lite"/>
    </source>
</evidence>
<evidence type="ECO:0000313" key="4">
    <source>
        <dbReference type="Proteomes" id="UP000034805"/>
    </source>
</evidence>
<dbReference type="GO" id="GO:0007283">
    <property type="term" value="P:spermatogenesis"/>
    <property type="evidence" value="ECO:0007669"/>
    <property type="project" value="TreeGrafter"/>
</dbReference>
<accession>A0A0P7VEL2</accession>
<evidence type="ECO:0000256" key="1">
    <source>
        <dbReference type="ARBA" id="ARBA00022737"/>
    </source>
</evidence>
<dbReference type="Proteomes" id="UP000034805">
    <property type="component" value="Unassembled WGS sequence"/>
</dbReference>